<protein>
    <recommendedName>
        <fullName evidence="2">Phosphoesterase</fullName>
        <ecNumber evidence="2">3.1.4.-</ecNumber>
    </recommendedName>
</protein>
<keyword evidence="5" id="KW-1185">Reference proteome</keyword>
<dbReference type="InterPro" id="IPR029052">
    <property type="entry name" value="Metallo-depent_PP-like"/>
</dbReference>
<evidence type="ECO:0000313" key="4">
    <source>
        <dbReference type="EMBL" id="MFD2162796.1"/>
    </source>
</evidence>
<dbReference type="Proteomes" id="UP001597387">
    <property type="component" value="Unassembled WGS sequence"/>
</dbReference>
<dbReference type="InterPro" id="IPR000979">
    <property type="entry name" value="Phosphodiesterase_MJ0936/Vps29"/>
</dbReference>
<feature type="domain" description="Calcineurin-like phosphoesterase" evidence="3">
    <location>
        <begin position="3"/>
        <end position="144"/>
    </location>
</feature>
<dbReference type="SUPFAM" id="SSF56300">
    <property type="entry name" value="Metallo-dependent phosphatases"/>
    <property type="match status" value="1"/>
</dbReference>
<dbReference type="Gene3D" id="3.60.21.10">
    <property type="match status" value="1"/>
</dbReference>
<comment type="similarity">
    <text evidence="1 2">Belongs to the metallophosphoesterase superfamily. YfcE family.</text>
</comment>
<reference evidence="5" key="1">
    <citation type="journal article" date="2019" name="Int. J. Syst. Evol. Microbiol.">
        <title>The Global Catalogue of Microorganisms (GCM) 10K type strain sequencing project: providing services to taxonomists for standard genome sequencing and annotation.</title>
        <authorList>
            <consortium name="The Broad Institute Genomics Platform"/>
            <consortium name="The Broad Institute Genome Sequencing Center for Infectious Disease"/>
            <person name="Wu L."/>
            <person name="Ma J."/>
        </authorList>
    </citation>
    <scope>NUCLEOTIDE SEQUENCE [LARGE SCALE GENOMIC DNA]</scope>
    <source>
        <strain evidence="5">KCTC 42217</strain>
    </source>
</reference>
<dbReference type="InterPro" id="IPR024654">
    <property type="entry name" value="Calcineurin-like_PHP_lpxH"/>
</dbReference>
<evidence type="ECO:0000256" key="2">
    <source>
        <dbReference type="RuleBase" id="RU362039"/>
    </source>
</evidence>
<name>A0ABW4ZML1_9SPHI</name>
<dbReference type="NCBIfam" id="TIGR00040">
    <property type="entry name" value="yfcE"/>
    <property type="match status" value="1"/>
</dbReference>
<dbReference type="Pfam" id="PF12850">
    <property type="entry name" value="Metallophos_2"/>
    <property type="match status" value="1"/>
</dbReference>
<keyword evidence="2" id="KW-0479">Metal-binding</keyword>
<evidence type="ECO:0000313" key="5">
    <source>
        <dbReference type="Proteomes" id="UP001597387"/>
    </source>
</evidence>
<dbReference type="EMBL" id="JBHUHZ010000001">
    <property type="protein sequence ID" value="MFD2162796.1"/>
    <property type="molecule type" value="Genomic_DNA"/>
</dbReference>
<accession>A0ABW4ZML1</accession>
<comment type="cofactor">
    <cofactor evidence="2">
        <name>a divalent metal cation</name>
        <dbReference type="ChEBI" id="CHEBI:60240"/>
    </cofactor>
</comment>
<dbReference type="EC" id="3.1.4.-" evidence="2"/>
<proteinExistence type="inferred from homology"/>
<dbReference type="RefSeq" id="WP_255902914.1">
    <property type="nucleotide sequence ID" value="NZ_JAFMZO010000003.1"/>
</dbReference>
<evidence type="ECO:0000256" key="1">
    <source>
        <dbReference type="ARBA" id="ARBA00008950"/>
    </source>
</evidence>
<comment type="caution">
    <text evidence="4">The sequence shown here is derived from an EMBL/GenBank/DDBJ whole genome shotgun (WGS) entry which is preliminary data.</text>
</comment>
<evidence type="ECO:0000259" key="3">
    <source>
        <dbReference type="Pfam" id="PF12850"/>
    </source>
</evidence>
<organism evidence="4 5">
    <name type="scientific">Paradesertivirga mongoliensis</name>
    <dbReference type="NCBI Taxonomy" id="2100740"/>
    <lineage>
        <taxon>Bacteria</taxon>
        <taxon>Pseudomonadati</taxon>
        <taxon>Bacteroidota</taxon>
        <taxon>Sphingobacteriia</taxon>
        <taxon>Sphingobacteriales</taxon>
        <taxon>Sphingobacteriaceae</taxon>
        <taxon>Paradesertivirga</taxon>
    </lineage>
</organism>
<gene>
    <name evidence="4" type="ORF">ACFSJU_10365</name>
</gene>
<sequence length="164" mass="18906">MRRIGLLSDTHSYLDDKVFKHFENCDEIWHAGDFGTLELADALAAFKPLRGVYGNIDGKELRQVYPEHNRFMCEEVDVWMTHIGGYPDRYNPKIKEEIYSNPPKIFISGHSHILKVIFDKKIGTLHLNPGAAGKQGWHKVRSIMKFCISDEKIHTLEVIELGNR</sequence>